<dbReference type="EMBL" id="CAXLJM020000046">
    <property type="protein sequence ID" value="CAL8111012.1"/>
    <property type="molecule type" value="Genomic_DNA"/>
</dbReference>
<gene>
    <name evidence="1" type="ORF">ODALV1_LOCUS14641</name>
</gene>
<sequence>MIEIRWASSEYVVVQTLRVDEEALEKDLDSISSENTFTTHAQQQATTLHLFITDIQATVVRYEFLDFLGLYKGLFMDFQLLSGLILDKYDSVSNAILQMQQLKSQPGKRLLEFLSHCACTDVCEEFHCSFIDVENCAEIAYKTIFLKPNIAVPFKLSQIREELYAAIIHQLETYFNLDKLKAFQIFDNRRFHADSCSDEQAMRYSKYRMGKYKQTFYYAHAF</sequence>
<proteinExistence type="predicted"/>
<accession>A0ABP1QWP1</accession>
<organism evidence="1 2">
    <name type="scientific">Orchesella dallaii</name>
    <dbReference type="NCBI Taxonomy" id="48710"/>
    <lineage>
        <taxon>Eukaryota</taxon>
        <taxon>Metazoa</taxon>
        <taxon>Ecdysozoa</taxon>
        <taxon>Arthropoda</taxon>
        <taxon>Hexapoda</taxon>
        <taxon>Collembola</taxon>
        <taxon>Entomobryomorpha</taxon>
        <taxon>Entomobryoidea</taxon>
        <taxon>Orchesellidae</taxon>
        <taxon>Orchesellinae</taxon>
        <taxon>Orchesella</taxon>
    </lineage>
</organism>
<dbReference type="Proteomes" id="UP001642540">
    <property type="component" value="Unassembled WGS sequence"/>
</dbReference>
<reference evidence="1 2" key="1">
    <citation type="submission" date="2024-08" db="EMBL/GenBank/DDBJ databases">
        <authorList>
            <person name="Cucini C."/>
            <person name="Frati F."/>
        </authorList>
    </citation>
    <scope>NUCLEOTIDE SEQUENCE [LARGE SCALE GENOMIC DNA]</scope>
</reference>
<comment type="caution">
    <text evidence="1">The sequence shown here is derived from an EMBL/GenBank/DDBJ whole genome shotgun (WGS) entry which is preliminary data.</text>
</comment>
<evidence type="ECO:0000313" key="2">
    <source>
        <dbReference type="Proteomes" id="UP001642540"/>
    </source>
</evidence>
<keyword evidence="2" id="KW-1185">Reference proteome</keyword>
<evidence type="ECO:0000313" key="1">
    <source>
        <dbReference type="EMBL" id="CAL8111012.1"/>
    </source>
</evidence>
<protein>
    <submittedName>
        <fullName evidence="1">Uncharacterized protein</fullName>
    </submittedName>
</protein>
<name>A0ABP1QWP1_9HEXA</name>